<keyword evidence="5 10" id="KW-0297">G-protein coupled receptor</keyword>
<feature type="domain" description="G-protein coupled receptors family 1 profile" evidence="12">
    <location>
        <begin position="175"/>
        <end position="443"/>
    </location>
</feature>
<dbReference type="AlphaFoldDB" id="A0A1B0BRH7"/>
<proteinExistence type="inferred from homology"/>
<reference evidence="13" key="2">
    <citation type="submission" date="2020-05" db="UniProtKB">
        <authorList>
            <consortium name="EnsemblMetazoa"/>
        </authorList>
    </citation>
    <scope>IDENTIFICATION</scope>
    <source>
        <strain evidence="13">IAEA</strain>
    </source>
</reference>
<evidence type="ECO:0000256" key="5">
    <source>
        <dbReference type="ARBA" id="ARBA00023040"/>
    </source>
</evidence>
<dbReference type="Gene3D" id="1.20.1070.10">
    <property type="entry name" value="Rhodopsin 7-helix transmembrane proteins"/>
    <property type="match status" value="1"/>
</dbReference>
<evidence type="ECO:0000256" key="6">
    <source>
        <dbReference type="ARBA" id="ARBA00023136"/>
    </source>
</evidence>
<dbReference type="InterPro" id="IPR017452">
    <property type="entry name" value="GPCR_Rhodpsn_7TM"/>
</dbReference>
<evidence type="ECO:0000313" key="13">
    <source>
        <dbReference type="EnsemblMetazoa" id="GPPI038279-PA"/>
    </source>
</evidence>
<dbReference type="FunFam" id="1.20.1070.10:FF:000188">
    <property type="entry name" value="Neuropeptide S receptor"/>
    <property type="match status" value="1"/>
</dbReference>
<comment type="caution">
    <text evidence="10">Lacks conserved residue(s) required for the propagation of feature annotation.</text>
</comment>
<dbReference type="GO" id="GO:0005000">
    <property type="term" value="F:vasopressin receptor activity"/>
    <property type="evidence" value="ECO:0007669"/>
    <property type="project" value="InterPro"/>
</dbReference>
<organism evidence="13 14">
    <name type="scientific">Glossina palpalis gambiensis</name>
    <dbReference type="NCBI Taxonomy" id="67801"/>
    <lineage>
        <taxon>Eukaryota</taxon>
        <taxon>Metazoa</taxon>
        <taxon>Ecdysozoa</taxon>
        <taxon>Arthropoda</taxon>
        <taxon>Hexapoda</taxon>
        <taxon>Insecta</taxon>
        <taxon>Pterygota</taxon>
        <taxon>Neoptera</taxon>
        <taxon>Endopterygota</taxon>
        <taxon>Diptera</taxon>
        <taxon>Brachycera</taxon>
        <taxon>Muscomorpha</taxon>
        <taxon>Hippoboscoidea</taxon>
        <taxon>Glossinidae</taxon>
        <taxon>Glossina</taxon>
    </lineage>
</organism>
<keyword evidence="7 10" id="KW-0675">Receptor</keyword>
<dbReference type="PRINTS" id="PR00896">
    <property type="entry name" value="VASOPRESSINR"/>
</dbReference>
<evidence type="ECO:0000256" key="1">
    <source>
        <dbReference type="ARBA" id="ARBA00004651"/>
    </source>
</evidence>
<comment type="similarity">
    <text evidence="10">Belongs to the G-protein coupled receptor 1 family. Vasopressin/oxytocin receptor subfamily.</text>
</comment>
<keyword evidence="3 10" id="KW-0812">Transmembrane</keyword>
<dbReference type="GO" id="GO:0008188">
    <property type="term" value="F:neuropeptide receptor activity"/>
    <property type="evidence" value="ECO:0007669"/>
    <property type="project" value="TreeGrafter"/>
</dbReference>
<dbReference type="STRING" id="67801.A0A1B0BRH7"/>
<evidence type="ECO:0000256" key="2">
    <source>
        <dbReference type="ARBA" id="ARBA00022475"/>
    </source>
</evidence>
<evidence type="ECO:0000313" key="14">
    <source>
        <dbReference type="Proteomes" id="UP000092460"/>
    </source>
</evidence>
<evidence type="ECO:0000256" key="9">
    <source>
        <dbReference type="ARBA" id="ARBA00023224"/>
    </source>
</evidence>
<keyword evidence="9 10" id="KW-0807">Transducer</keyword>
<evidence type="ECO:0000256" key="8">
    <source>
        <dbReference type="ARBA" id="ARBA00023180"/>
    </source>
</evidence>
<keyword evidence="14" id="KW-1185">Reference proteome</keyword>
<feature type="transmembrane region" description="Helical" evidence="10">
    <location>
        <begin position="388"/>
        <end position="406"/>
    </location>
</feature>
<dbReference type="Proteomes" id="UP000092460">
    <property type="component" value="Unassembled WGS sequence"/>
</dbReference>
<keyword evidence="4 10" id="KW-1133">Transmembrane helix</keyword>
<feature type="compositionally biased region" description="Low complexity" evidence="11">
    <location>
        <begin position="111"/>
        <end position="139"/>
    </location>
</feature>
<dbReference type="CDD" id="cd15197">
    <property type="entry name" value="7tmA_NPSR"/>
    <property type="match status" value="1"/>
</dbReference>
<keyword evidence="2" id="KW-1003">Cell membrane</keyword>
<dbReference type="Pfam" id="PF00001">
    <property type="entry name" value="7tm_1"/>
    <property type="match status" value="1"/>
</dbReference>
<dbReference type="EnsemblMetazoa" id="GPPI038279-RA">
    <property type="protein sequence ID" value="GPPI038279-PA"/>
    <property type="gene ID" value="GPPI038279"/>
</dbReference>
<dbReference type="PRINTS" id="PR00237">
    <property type="entry name" value="GPCRRHODOPSN"/>
</dbReference>
<feature type="region of interest" description="Disordered" evidence="11">
    <location>
        <begin position="111"/>
        <end position="141"/>
    </location>
</feature>
<comment type="subcellular location">
    <subcellularLocation>
        <location evidence="1 10">Cell membrane</location>
        <topology evidence="1 10">Multi-pass membrane protein</topology>
    </subcellularLocation>
</comment>
<accession>A0A1B0BRH7</accession>
<dbReference type="PANTHER" id="PTHR24224:SF6">
    <property type="entry name" value="CARDIOACCELERATORY PEPTIDE RECEPTOR-RELATED"/>
    <property type="match status" value="1"/>
</dbReference>
<dbReference type="InterPro" id="IPR001817">
    <property type="entry name" value="Vasoprsn_rcpt"/>
</dbReference>
<evidence type="ECO:0000259" key="12">
    <source>
        <dbReference type="PROSITE" id="PS50262"/>
    </source>
</evidence>
<keyword evidence="6 10" id="KW-0472">Membrane</keyword>
<dbReference type="VEuPathDB" id="VectorBase:GPPI038279"/>
<dbReference type="EMBL" id="JXJN01019093">
    <property type="status" value="NOT_ANNOTATED_CDS"/>
    <property type="molecule type" value="Genomic_DNA"/>
</dbReference>
<dbReference type="InterPro" id="IPR000276">
    <property type="entry name" value="GPCR_Rhodpsn"/>
</dbReference>
<dbReference type="PROSITE" id="PS50262">
    <property type="entry name" value="G_PROTEIN_RECEP_F1_2"/>
    <property type="match status" value="1"/>
</dbReference>
<dbReference type="SUPFAM" id="SSF81321">
    <property type="entry name" value="Family A G protein-coupled receptor-like"/>
    <property type="match status" value="1"/>
</dbReference>
<dbReference type="GO" id="GO:0005886">
    <property type="term" value="C:plasma membrane"/>
    <property type="evidence" value="ECO:0007669"/>
    <property type="project" value="UniProtKB-SubCell"/>
</dbReference>
<evidence type="ECO:0000256" key="7">
    <source>
        <dbReference type="ARBA" id="ARBA00023170"/>
    </source>
</evidence>
<sequence>MITNKQTEAGKTISETMSDEVDSDYANEHYAIALTYPTLANVSLKHVVTTTAKNISQLHINGKSEAVKGEVIVQQTNAETNVLMASTPITATMFFEDHLLPAVFVNSNSLQNTANNSSNNDQNNNNSTESNNNVRNSSSMGMNATDDVNNLNSFYFYETEQFAVLWILFTVIVLGNSAVLFVMFMNKNRKSRMNYFIKQLALADLCVGLLNVLTDIIWRITISWRAGNIACKVIRFSQACVTYSSTYVLVSMSIDRYDAITHPMNFSKSWKRARRLVAGAWFVAALFSLPILLLYEEKLIQGRTQCWIEFATPLAWQVYMSLVSATLFAFPALIISICYAVIVKTIWAKGSVFASAAGRTGTGFTDANNRRASSRGIIPKAKVKTVKMTFVIVIVFILCWSPYIVFDLLQVFGHIPPTQTNIAIATFIQSLAPLNSAANPLIYCIFSSAVFRTFSRFPPFKWFTCCCKTYRDNSTQNRCNTVGRRLHNSCDSMRTLTTSLTVSRRSNKGNTQLMIFERPKSHSLDHANAMSAV</sequence>
<dbReference type="PROSITE" id="PS00237">
    <property type="entry name" value="G_PROTEIN_RECEP_F1_1"/>
    <property type="match status" value="1"/>
</dbReference>
<dbReference type="PANTHER" id="PTHR24224">
    <property type="entry name" value="CARDIOACCELERATORY PEPTIDE RECEPTOR-RELATED"/>
    <property type="match status" value="1"/>
</dbReference>
<name>A0A1B0BRH7_9MUSC</name>
<reference evidence="14" key="1">
    <citation type="submission" date="2015-01" db="EMBL/GenBank/DDBJ databases">
        <authorList>
            <person name="Aksoy S."/>
            <person name="Warren W."/>
            <person name="Wilson R.K."/>
        </authorList>
    </citation>
    <scope>NUCLEOTIDE SEQUENCE [LARGE SCALE GENOMIC DNA]</scope>
    <source>
        <strain evidence="14">IAEA</strain>
    </source>
</reference>
<evidence type="ECO:0000256" key="4">
    <source>
        <dbReference type="ARBA" id="ARBA00022989"/>
    </source>
</evidence>
<evidence type="ECO:0000256" key="10">
    <source>
        <dbReference type="RuleBase" id="RU046427"/>
    </source>
</evidence>
<feature type="transmembrane region" description="Helical" evidence="10">
    <location>
        <begin position="276"/>
        <end position="295"/>
    </location>
</feature>
<feature type="transmembrane region" description="Helical" evidence="10">
    <location>
        <begin position="315"/>
        <end position="342"/>
    </location>
</feature>
<evidence type="ECO:0000256" key="3">
    <source>
        <dbReference type="ARBA" id="ARBA00022692"/>
    </source>
</evidence>
<dbReference type="InterPro" id="IPR052665">
    <property type="entry name" value="Neuropeptide-GPCR"/>
</dbReference>
<protein>
    <recommendedName>
        <fullName evidence="12">G-protein coupled receptors family 1 profile domain-containing protein</fullName>
    </recommendedName>
</protein>
<evidence type="ECO:0000256" key="11">
    <source>
        <dbReference type="SAM" id="MobiDB-lite"/>
    </source>
</evidence>
<feature type="transmembrane region" description="Helical" evidence="10">
    <location>
        <begin position="163"/>
        <end position="184"/>
    </location>
</feature>
<keyword evidence="8 10" id="KW-0325">Glycoprotein</keyword>